<keyword evidence="2" id="KW-1185">Reference proteome</keyword>
<evidence type="ECO:0000313" key="2">
    <source>
        <dbReference type="Proteomes" id="UP000244855"/>
    </source>
</evidence>
<dbReference type="AlphaFoldDB" id="A0A2V1DDL6"/>
<gene>
    <name evidence="1" type="ORF">DM02DRAFT_617403</name>
</gene>
<proteinExistence type="predicted"/>
<dbReference type="EMBL" id="KZ805471">
    <property type="protein sequence ID" value="PVH96200.1"/>
    <property type="molecule type" value="Genomic_DNA"/>
</dbReference>
<dbReference type="Proteomes" id="UP000244855">
    <property type="component" value="Unassembled WGS sequence"/>
</dbReference>
<reference evidence="1 2" key="1">
    <citation type="journal article" date="2018" name="Sci. Rep.">
        <title>Comparative genomics provides insights into the lifestyle and reveals functional heterogeneity of dark septate endophytic fungi.</title>
        <authorList>
            <person name="Knapp D.G."/>
            <person name="Nemeth J.B."/>
            <person name="Barry K."/>
            <person name="Hainaut M."/>
            <person name="Henrissat B."/>
            <person name="Johnson J."/>
            <person name="Kuo A."/>
            <person name="Lim J.H.P."/>
            <person name="Lipzen A."/>
            <person name="Nolan M."/>
            <person name="Ohm R.A."/>
            <person name="Tamas L."/>
            <person name="Grigoriev I.V."/>
            <person name="Spatafora J.W."/>
            <person name="Nagy L.G."/>
            <person name="Kovacs G.M."/>
        </authorList>
    </citation>
    <scope>NUCLEOTIDE SEQUENCE [LARGE SCALE GENOMIC DNA]</scope>
    <source>
        <strain evidence="1 2">DSE2036</strain>
    </source>
</reference>
<evidence type="ECO:0000313" key="1">
    <source>
        <dbReference type="EMBL" id="PVH96200.1"/>
    </source>
</evidence>
<organism evidence="1 2">
    <name type="scientific">Periconia macrospinosa</name>
    <dbReference type="NCBI Taxonomy" id="97972"/>
    <lineage>
        <taxon>Eukaryota</taxon>
        <taxon>Fungi</taxon>
        <taxon>Dikarya</taxon>
        <taxon>Ascomycota</taxon>
        <taxon>Pezizomycotina</taxon>
        <taxon>Dothideomycetes</taxon>
        <taxon>Pleosporomycetidae</taxon>
        <taxon>Pleosporales</taxon>
        <taxon>Massarineae</taxon>
        <taxon>Periconiaceae</taxon>
        <taxon>Periconia</taxon>
    </lineage>
</organism>
<accession>A0A2V1DDL6</accession>
<sequence length="67" mass="7964">MAIQQHRSKPSIVLTLKVLQIVYQLRRRLKPRSGPSILENRYASAWNLRPLLNSRRVCNTEGFRRNY</sequence>
<name>A0A2V1DDL6_9PLEO</name>
<protein>
    <submittedName>
        <fullName evidence="1">Uncharacterized protein</fullName>
    </submittedName>
</protein>